<dbReference type="RefSeq" id="WP_168824263.1">
    <property type="nucleotide sequence ID" value="NZ_CP073013.1"/>
</dbReference>
<evidence type="ECO:0000313" key="3">
    <source>
        <dbReference type="EMBL" id="NLQ17425.1"/>
    </source>
</evidence>
<dbReference type="AlphaFoldDB" id="A0A847R181"/>
<comment type="caution">
    <text evidence="3">The sequence shown here is derived from an EMBL/GenBank/DDBJ whole genome shotgun (WGS) entry which is preliminary data.</text>
</comment>
<evidence type="ECO:0000256" key="2">
    <source>
        <dbReference type="ARBA" id="ARBA00023080"/>
    </source>
</evidence>
<protein>
    <submittedName>
        <fullName evidence="3">dCTP deaminase</fullName>
        <ecNumber evidence="3">3.5.4.13</ecNumber>
    </submittedName>
</protein>
<organism evidence="3 4">
    <name type="scientific">Marinomonas profundi</name>
    <dbReference type="NCBI Taxonomy" id="2726122"/>
    <lineage>
        <taxon>Bacteria</taxon>
        <taxon>Pseudomonadati</taxon>
        <taxon>Pseudomonadota</taxon>
        <taxon>Gammaproteobacteria</taxon>
        <taxon>Oceanospirillales</taxon>
        <taxon>Oceanospirillaceae</taxon>
        <taxon>Marinomonas</taxon>
    </lineage>
</organism>
<evidence type="ECO:0000256" key="1">
    <source>
        <dbReference type="ARBA" id="ARBA00022801"/>
    </source>
</evidence>
<proteinExistence type="predicted"/>
<keyword evidence="4" id="KW-1185">Reference proteome</keyword>
<dbReference type="InterPro" id="IPR036157">
    <property type="entry name" value="dUTPase-like_sf"/>
</dbReference>
<sequence length="172" mass="18815">MLLTKHALQALVTHGLAVNKNNVVQVDVSSIGLRLDNQFTVYDPYEGEPFIPPKAMPSTMKTISQNDFFVLPPGGSVLACTEEYITMPNDKFGLIQTKGSIARGFISVHMSDGQVDPGYKGKVTLELVNMSSFYYKLVPGMPIASLFIINTDQSVEPYDGRYQSSSGPTAMK</sequence>
<dbReference type="Pfam" id="PF22769">
    <property type="entry name" value="DCD"/>
    <property type="match status" value="1"/>
</dbReference>
<dbReference type="GO" id="GO:0008829">
    <property type="term" value="F:dCTP deaminase activity"/>
    <property type="evidence" value="ECO:0007669"/>
    <property type="project" value="UniProtKB-EC"/>
</dbReference>
<name>A0A847R181_9GAMM</name>
<dbReference type="InterPro" id="IPR033704">
    <property type="entry name" value="dUTPase_trimeric"/>
</dbReference>
<dbReference type="SUPFAM" id="SSF51283">
    <property type="entry name" value="dUTPase-like"/>
    <property type="match status" value="1"/>
</dbReference>
<dbReference type="Proteomes" id="UP000586067">
    <property type="component" value="Unassembled WGS sequence"/>
</dbReference>
<dbReference type="EC" id="3.5.4.13" evidence="3"/>
<dbReference type="NCBIfam" id="TIGR02274">
    <property type="entry name" value="dCTP_deam"/>
    <property type="match status" value="1"/>
</dbReference>
<dbReference type="PANTHER" id="PTHR42680">
    <property type="entry name" value="DCTP DEAMINASE"/>
    <property type="match status" value="1"/>
</dbReference>
<dbReference type="InterPro" id="IPR011962">
    <property type="entry name" value="dCTP_deaminase"/>
</dbReference>
<gene>
    <name evidence="3" type="primary">dcd</name>
    <name evidence="3" type="ORF">HGG82_07270</name>
</gene>
<keyword evidence="1 3" id="KW-0378">Hydrolase</keyword>
<accession>A0A847R181</accession>
<dbReference type="EMBL" id="JABAEK010000005">
    <property type="protein sequence ID" value="NLQ17425.1"/>
    <property type="molecule type" value="Genomic_DNA"/>
</dbReference>
<dbReference type="PANTHER" id="PTHR42680:SF3">
    <property type="entry name" value="DCTP DEAMINASE"/>
    <property type="match status" value="1"/>
</dbReference>
<keyword evidence="2" id="KW-0546">Nucleotide metabolism</keyword>
<evidence type="ECO:0000313" key="4">
    <source>
        <dbReference type="Proteomes" id="UP000586067"/>
    </source>
</evidence>
<dbReference type="GO" id="GO:0006229">
    <property type="term" value="P:dUTP biosynthetic process"/>
    <property type="evidence" value="ECO:0007669"/>
    <property type="project" value="InterPro"/>
</dbReference>
<reference evidence="3 4" key="1">
    <citation type="submission" date="2020-04" db="EMBL/GenBank/DDBJ databases">
        <title>Marinomonas sp. M1K-6 isolated from the deep seawater of the Mariana Trench.</title>
        <authorList>
            <person name="Li Y."/>
        </authorList>
    </citation>
    <scope>NUCLEOTIDE SEQUENCE [LARGE SCALE GENOMIC DNA]</scope>
    <source>
        <strain evidence="3 4">M1K-6</strain>
    </source>
</reference>
<dbReference type="CDD" id="cd07557">
    <property type="entry name" value="trimeric_dUTPase"/>
    <property type="match status" value="1"/>
</dbReference>
<dbReference type="Gene3D" id="2.70.40.10">
    <property type="match status" value="1"/>
</dbReference>